<feature type="domain" description="Acyl-CoA dehydrogenase/oxidase C-terminal" evidence="5">
    <location>
        <begin position="236"/>
        <end position="385"/>
    </location>
</feature>
<feature type="domain" description="Acyl-CoA dehydrogenase/oxidase N-terminal" evidence="7">
    <location>
        <begin position="18"/>
        <end position="126"/>
    </location>
</feature>
<keyword evidence="9" id="KW-1185">Reference proteome</keyword>
<evidence type="ECO:0000313" key="8">
    <source>
        <dbReference type="EMBL" id="QXM23390.1"/>
    </source>
</evidence>
<dbReference type="AlphaFoldDB" id="A0A975TZF0"/>
<keyword evidence="2" id="KW-0285">Flavoprotein</keyword>
<comment type="cofactor">
    <cofactor evidence="1">
        <name>FAD</name>
        <dbReference type="ChEBI" id="CHEBI:57692"/>
    </cofactor>
</comment>
<dbReference type="GO" id="GO:0005886">
    <property type="term" value="C:plasma membrane"/>
    <property type="evidence" value="ECO:0007669"/>
    <property type="project" value="TreeGrafter"/>
</dbReference>
<keyword evidence="4" id="KW-0560">Oxidoreductase</keyword>
<dbReference type="FunFam" id="2.40.110.10:FF:000011">
    <property type="entry name" value="Acyl-CoA dehydrogenase FadE34"/>
    <property type="match status" value="1"/>
</dbReference>
<evidence type="ECO:0000256" key="3">
    <source>
        <dbReference type="ARBA" id="ARBA00022827"/>
    </source>
</evidence>
<feature type="domain" description="Acyl-CoA oxidase/dehydrogenase middle" evidence="6">
    <location>
        <begin position="130"/>
        <end position="224"/>
    </location>
</feature>
<proteinExistence type="predicted"/>
<organism evidence="8 9">
    <name type="scientific">Elioraea tepida</name>
    <dbReference type="NCBI Taxonomy" id="2843330"/>
    <lineage>
        <taxon>Bacteria</taxon>
        <taxon>Pseudomonadati</taxon>
        <taxon>Pseudomonadota</taxon>
        <taxon>Alphaproteobacteria</taxon>
        <taxon>Acetobacterales</taxon>
        <taxon>Elioraeaceae</taxon>
        <taxon>Elioraea</taxon>
    </lineage>
</organism>
<dbReference type="InterPro" id="IPR009075">
    <property type="entry name" value="AcylCo_DH/oxidase_C"/>
</dbReference>
<dbReference type="Pfam" id="PF02771">
    <property type="entry name" value="Acyl-CoA_dh_N"/>
    <property type="match status" value="1"/>
</dbReference>
<dbReference type="Proteomes" id="UP000694001">
    <property type="component" value="Chromosome"/>
</dbReference>
<dbReference type="EMBL" id="CP076448">
    <property type="protein sequence ID" value="QXM23390.1"/>
    <property type="molecule type" value="Genomic_DNA"/>
</dbReference>
<dbReference type="InterPro" id="IPR006091">
    <property type="entry name" value="Acyl-CoA_Oxase/DH_mid-dom"/>
</dbReference>
<evidence type="ECO:0000256" key="2">
    <source>
        <dbReference type="ARBA" id="ARBA00022630"/>
    </source>
</evidence>
<evidence type="ECO:0000259" key="6">
    <source>
        <dbReference type="Pfam" id="PF02770"/>
    </source>
</evidence>
<evidence type="ECO:0000259" key="5">
    <source>
        <dbReference type="Pfam" id="PF00441"/>
    </source>
</evidence>
<gene>
    <name evidence="8" type="ORF">KO353_08510</name>
</gene>
<dbReference type="InterPro" id="IPR052161">
    <property type="entry name" value="Mycobact_Acyl-CoA_DH"/>
</dbReference>
<sequence length="393" mass="43940">MTDTIPGPGEDMEALPDEVFRQRVRAWIQANCPPHLRHPPRRLHWRETRPWYMALARQGWLAPGWPREYGGMGLSPAKQVIFIEELERHGAPRTNDMGITMIGPLLIRYGTEAQRQRFLPRILSGEDIWCQGYSEPNAGSDLASLRTEAVLEGDHYIVNGSKIWTTLANDANWIFLLVRTDRTAKKQDGISFLLAPMDSPGITVRPIITLDRHDEFCEVFFDNVRVPAENLVGEPNRGWAMAKALLGFERIFLGSPKQSTYALAKLAQLADHYGVADDAVFRDRFTRLRMDLEDLKALYETQVAKLRRGEELGPEVSMLKVWQSELFQRIAEAALEIAGEEGALVEPIGGNRALNPGSSFIQSRVVSIYGGSNEIQRSIIAKNVLGLPGAGAA</sequence>
<evidence type="ECO:0000256" key="4">
    <source>
        <dbReference type="ARBA" id="ARBA00023002"/>
    </source>
</evidence>
<evidence type="ECO:0000259" key="7">
    <source>
        <dbReference type="Pfam" id="PF02771"/>
    </source>
</evidence>
<dbReference type="Pfam" id="PF02770">
    <property type="entry name" value="Acyl-CoA_dh_M"/>
    <property type="match status" value="1"/>
</dbReference>
<dbReference type="KEGG" id="elio:KO353_08510"/>
<accession>A0A975TZF0</accession>
<evidence type="ECO:0000256" key="1">
    <source>
        <dbReference type="ARBA" id="ARBA00001974"/>
    </source>
</evidence>
<dbReference type="GO" id="GO:0016627">
    <property type="term" value="F:oxidoreductase activity, acting on the CH-CH group of donors"/>
    <property type="evidence" value="ECO:0007669"/>
    <property type="project" value="InterPro"/>
</dbReference>
<dbReference type="PANTHER" id="PTHR43292">
    <property type="entry name" value="ACYL-COA DEHYDROGENASE"/>
    <property type="match status" value="1"/>
</dbReference>
<evidence type="ECO:0000313" key="9">
    <source>
        <dbReference type="Proteomes" id="UP000694001"/>
    </source>
</evidence>
<keyword evidence="3" id="KW-0274">FAD</keyword>
<protein>
    <submittedName>
        <fullName evidence="8">Acyl-CoA dehydrogenase family protein</fullName>
    </submittedName>
</protein>
<dbReference type="Pfam" id="PF00441">
    <property type="entry name" value="Acyl-CoA_dh_1"/>
    <property type="match status" value="1"/>
</dbReference>
<dbReference type="RefSeq" id="WP_218284250.1">
    <property type="nucleotide sequence ID" value="NZ_CP076448.1"/>
</dbReference>
<dbReference type="PANTHER" id="PTHR43292:SF3">
    <property type="entry name" value="ACYL-COA DEHYDROGENASE FADE29"/>
    <property type="match status" value="1"/>
</dbReference>
<reference evidence="8" key="1">
    <citation type="submission" date="2021-06" db="EMBL/GenBank/DDBJ databases">
        <title>Elioraea tepida, sp. nov., a moderately thermophilic aerobic anoxygenic phototrophic bacterium isolated from an alkaline siliceous hot spring mat community in Yellowstone National Park, WY, USA.</title>
        <authorList>
            <person name="Saini M.K."/>
            <person name="Yoshida S."/>
            <person name="Sebastian A."/>
            <person name="Hirose S."/>
            <person name="Hara E."/>
            <person name="Tamaki H."/>
            <person name="Soulier N.T."/>
            <person name="Albert I."/>
            <person name="Hanada S."/>
            <person name="Bryant D.A."/>
            <person name="Tank M."/>
        </authorList>
    </citation>
    <scope>NUCLEOTIDE SEQUENCE</scope>
    <source>
        <strain evidence="8">MS-P2</strain>
    </source>
</reference>
<name>A0A975TZF0_9PROT</name>
<dbReference type="InterPro" id="IPR013786">
    <property type="entry name" value="AcylCoA_DH/ox_N"/>
</dbReference>
<dbReference type="GO" id="GO:0050660">
    <property type="term" value="F:flavin adenine dinucleotide binding"/>
    <property type="evidence" value="ECO:0007669"/>
    <property type="project" value="InterPro"/>
</dbReference>